<dbReference type="AlphaFoldDB" id="A0A059B031"/>
<evidence type="ECO:0000256" key="4">
    <source>
        <dbReference type="SAM" id="Coils"/>
    </source>
</evidence>
<dbReference type="InterPro" id="IPR043454">
    <property type="entry name" value="NPH3/RPT2-like"/>
</dbReference>
<organism evidence="7">
    <name type="scientific">Eucalyptus grandis</name>
    <name type="common">Flooded gum</name>
    <dbReference type="NCBI Taxonomy" id="71139"/>
    <lineage>
        <taxon>Eukaryota</taxon>
        <taxon>Viridiplantae</taxon>
        <taxon>Streptophyta</taxon>
        <taxon>Embryophyta</taxon>
        <taxon>Tracheophyta</taxon>
        <taxon>Spermatophyta</taxon>
        <taxon>Magnoliopsida</taxon>
        <taxon>eudicotyledons</taxon>
        <taxon>Gunneridae</taxon>
        <taxon>Pentapetalae</taxon>
        <taxon>rosids</taxon>
        <taxon>malvids</taxon>
        <taxon>Myrtales</taxon>
        <taxon>Myrtaceae</taxon>
        <taxon>Myrtoideae</taxon>
        <taxon>Eucalypteae</taxon>
        <taxon>Eucalyptus</taxon>
    </lineage>
</organism>
<dbReference type="InterPro" id="IPR027356">
    <property type="entry name" value="NPH3_dom"/>
</dbReference>
<sequence length="704" mass="76078">MAAEKTSSKGQAWFCTTGLPSDIVVEVDDMTFHLHKFPLMSKSRKLHQLITEQEANPTSSAAAAASSSSPAVQASEASDPREEGGGGGGGGGDGGDEIEEVHCHIALQGFPGGSETFEMAAKFCYGVKIDLSALNVAPLRCAGEFLEMTEGYSEDNLISRTEKFLSQSVLKSLKDSIRALRSCERVTPLAESLEIPQRCVEAVVAKAASADPSLFGWPVGDGAAHPGRGGGGGGAASQILWNGIETKGRKRESRGSNVESWLEDLSLLSLPLFRRLISAMRDADLSSEIVETCLIHYAKRYIPGVSRSSRKPPLPSSSSSSSSVPSESEQRELLETIIANLPPGKTASRSSAAATTTTRFLFGLLRTAIILNASEDCRASLERKVGLQLEEATLDDLLIPSYSYLNETLYDVDCVERILGHFLDAAGVDGRLERSPILMLVGKLIDGYLSEIASDANLKPEKFYSFAISLPEQARLFDDGLYRAIDVYLKAHPWIPEAEREKICGLMDCQKLTLEACTHAAQNERLPLRVVVQVLFFEQLQLRHAIAGTLLAAETGAVMEPGRQSASRRGDEDDDEDEEEDAEVVEQESEGEEAVAAAATAVGQGSVSATWRAAVRENQVLRLDMDSMRTRVHQLERECSTMKKAIEKIDGSDDGSGGGGGGRANGGWKGSLTRKFGCKFKTQVCDSHEPTVVDTRKGRHRNRH</sequence>
<evidence type="ECO:0000256" key="1">
    <source>
        <dbReference type="ARBA" id="ARBA00004906"/>
    </source>
</evidence>
<dbReference type="InParanoid" id="A0A059B031"/>
<dbReference type="Pfam" id="PF03000">
    <property type="entry name" value="NPH3"/>
    <property type="match status" value="1"/>
</dbReference>
<dbReference type="EMBL" id="KK198760">
    <property type="protein sequence ID" value="KCW59261.1"/>
    <property type="molecule type" value="Genomic_DNA"/>
</dbReference>
<accession>A0A059B031</accession>
<comment type="similarity">
    <text evidence="3">Belongs to the NPH3 family.</text>
</comment>
<evidence type="ECO:0000259" key="6">
    <source>
        <dbReference type="PROSITE" id="PS51649"/>
    </source>
</evidence>
<feature type="coiled-coil region" evidence="4">
    <location>
        <begin position="618"/>
        <end position="645"/>
    </location>
</feature>
<dbReference type="PANTHER" id="PTHR32370">
    <property type="entry name" value="OS12G0117600 PROTEIN"/>
    <property type="match status" value="1"/>
</dbReference>
<name>A0A059B031_EUCGR</name>
<reference evidence="7" key="1">
    <citation type="submission" date="2013-07" db="EMBL/GenBank/DDBJ databases">
        <title>The genome of Eucalyptus grandis.</title>
        <authorList>
            <person name="Schmutz J."/>
            <person name="Hayes R."/>
            <person name="Myburg A."/>
            <person name="Tuskan G."/>
            <person name="Grattapaglia D."/>
            <person name="Rokhsar D.S."/>
        </authorList>
    </citation>
    <scope>NUCLEOTIDE SEQUENCE</scope>
    <source>
        <tissue evidence="7">Leaf extractions</tissue>
    </source>
</reference>
<keyword evidence="4" id="KW-0175">Coiled coil</keyword>
<feature type="compositionally biased region" description="Low complexity" evidence="5">
    <location>
        <begin position="59"/>
        <end position="77"/>
    </location>
</feature>
<dbReference type="PROSITE" id="PS51649">
    <property type="entry name" value="NPH3"/>
    <property type="match status" value="1"/>
</dbReference>
<dbReference type="SUPFAM" id="SSF54695">
    <property type="entry name" value="POZ domain"/>
    <property type="match status" value="1"/>
</dbReference>
<feature type="domain" description="NPH3" evidence="6">
    <location>
        <begin position="259"/>
        <end position="541"/>
    </location>
</feature>
<proteinExistence type="inferred from homology"/>
<evidence type="ECO:0000256" key="2">
    <source>
        <dbReference type="ARBA" id="ARBA00022786"/>
    </source>
</evidence>
<dbReference type="STRING" id="71139.A0A059B031"/>
<feature type="region of interest" description="Disordered" evidence="5">
    <location>
        <begin position="648"/>
        <end position="668"/>
    </location>
</feature>
<dbReference type="eggNOG" id="ENOG502QUA3">
    <property type="taxonomic scope" value="Eukaryota"/>
</dbReference>
<dbReference type="Gene3D" id="3.30.710.10">
    <property type="entry name" value="Potassium Channel Kv1.1, Chain A"/>
    <property type="match status" value="1"/>
</dbReference>
<dbReference type="InterPro" id="IPR011333">
    <property type="entry name" value="SKP1/BTB/POZ_sf"/>
</dbReference>
<comment type="pathway">
    <text evidence="1">Protein modification; protein ubiquitination.</text>
</comment>
<feature type="compositionally biased region" description="Acidic residues" evidence="5">
    <location>
        <begin position="572"/>
        <end position="593"/>
    </location>
</feature>
<feature type="region of interest" description="Disordered" evidence="5">
    <location>
        <begin position="53"/>
        <end position="97"/>
    </location>
</feature>
<dbReference type="SMART" id="SM00225">
    <property type="entry name" value="BTB"/>
    <property type="match status" value="1"/>
</dbReference>
<feature type="compositionally biased region" description="Gly residues" evidence="5">
    <location>
        <begin position="654"/>
        <end position="668"/>
    </location>
</feature>
<keyword evidence="2" id="KW-0833">Ubl conjugation pathway</keyword>
<protein>
    <recommendedName>
        <fullName evidence="6">NPH3 domain-containing protein</fullName>
    </recommendedName>
</protein>
<gene>
    <name evidence="7" type="ORF">EUGRSUZ_H01939</name>
</gene>
<dbReference type="OMA" id="PAMEGRW"/>
<dbReference type="Gramene" id="KCW59261">
    <property type="protein sequence ID" value="KCW59261"/>
    <property type="gene ID" value="EUGRSUZ_H01939"/>
</dbReference>
<evidence type="ECO:0000313" key="7">
    <source>
        <dbReference type="EMBL" id="KCW59261.1"/>
    </source>
</evidence>
<dbReference type="InterPro" id="IPR000210">
    <property type="entry name" value="BTB/POZ_dom"/>
</dbReference>
<feature type="compositionally biased region" description="Low complexity" evidence="5">
    <location>
        <begin position="316"/>
        <end position="327"/>
    </location>
</feature>
<dbReference type="UniPathway" id="UPA00143"/>
<evidence type="ECO:0000256" key="3">
    <source>
        <dbReference type="PROSITE-ProRule" id="PRU00982"/>
    </source>
</evidence>
<feature type="region of interest" description="Disordered" evidence="5">
    <location>
        <begin position="306"/>
        <end position="327"/>
    </location>
</feature>
<dbReference type="GO" id="GO:0016567">
    <property type="term" value="P:protein ubiquitination"/>
    <property type="evidence" value="ECO:0007669"/>
    <property type="project" value="UniProtKB-UniPathway"/>
</dbReference>
<evidence type="ECO:0000256" key="5">
    <source>
        <dbReference type="SAM" id="MobiDB-lite"/>
    </source>
</evidence>
<feature type="region of interest" description="Disordered" evidence="5">
    <location>
        <begin position="558"/>
        <end position="600"/>
    </location>
</feature>